<comment type="caution">
    <text evidence="1">The sequence shown here is derived from an EMBL/GenBank/DDBJ whole genome shotgun (WGS) entry which is preliminary data.</text>
</comment>
<dbReference type="EMBL" id="PDCK01000041">
    <property type="protein sequence ID" value="PRQ45148.1"/>
    <property type="molecule type" value="Genomic_DNA"/>
</dbReference>
<sequence>MTSRIPELDALLSSGCSLQGAVKILEGGINICLKFESPEAHEDKLLIGDFVFDLEIELGRPLPLCSYHNLNAFFCFFFFVAYPRPSLVNL</sequence>
<organism evidence="1 2">
    <name type="scientific">Rosa chinensis</name>
    <name type="common">China rose</name>
    <dbReference type="NCBI Taxonomy" id="74649"/>
    <lineage>
        <taxon>Eukaryota</taxon>
        <taxon>Viridiplantae</taxon>
        <taxon>Streptophyta</taxon>
        <taxon>Embryophyta</taxon>
        <taxon>Tracheophyta</taxon>
        <taxon>Spermatophyta</taxon>
        <taxon>Magnoliopsida</taxon>
        <taxon>eudicotyledons</taxon>
        <taxon>Gunneridae</taxon>
        <taxon>Pentapetalae</taxon>
        <taxon>rosids</taxon>
        <taxon>fabids</taxon>
        <taxon>Rosales</taxon>
        <taxon>Rosaceae</taxon>
        <taxon>Rosoideae</taxon>
        <taxon>Rosoideae incertae sedis</taxon>
        <taxon>Rosa</taxon>
    </lineage>
</organism>
<evidence type="ECO:0000313" key="1">
    <source>
        <dbReference type="EMBL" id="PRQ45148.1"/>
    </source>
</evidence>
<dbReference type="AlphaFoldDB" id="A0A2P6RFD4"/>
<reference evidence="1 2" key="1">
    <citation type="journal article" date="2018" name="Nat. Genet.">
        <title>The Rosa genome provides new insights in the design of modern roses.</title>
        <authorList>
            <person name="Bendahmane M."/>
        </authorList>
    </citation>
    <scope>NUCLEOTIDE SEQUENCE [LARGE SCALE GENOMIC DNA]</scope>
    <source>
        <strain evidence="2">cv. Old Blush</strain>
    </source>
</reference>
<evidence type="ECO:0000313" key="2">
    <source>
        <dbReference type="Proteomes" id="UP000238479"/>
    </source>
</evidence>
<dbReference type="Proteomes" id="UP000238479">
    <property type="component" value="Chromosome 3"/>
</dbReference>
<name>A0A2P6RFD4_ROSCH</name>
<proteinExistence type="predicted"/>
<protein>
    <submittedName>
        <fullName evidence="1">Uncharacterized protein</fullName>
    </submittedName>
</protein>
<accession>A0A2P6RFD4</accession>
<gene>
    <name evidence="1" type="ORF">RchiOBHm_Chr3g0487041</name>
</gene>
<dbReference type="Gramene" id="PRQ45148">
    <property type="protein sequence ID" value="PRQ45148"/>
    <property type="gene ID" value="RchiOBHm_Chr3g0487041"/>
</dbReference>
<keyword evidence="2" id="KW-1185">Reference proteome</keyword>